<dbReference type="AlphaFoldDB" id="A0AAF0ZIJ2"/>
<keyword evidence="1" id="KW-0732">Signal</keyword>
<gene>
    <name evidence="2" type="ORF">MTR67_034336</name>
</gene>
<dbReference type="PANTHER" id="PTHR48057">
    <property type="entry name" value="LEUCINE-RICH REPEAT SERINE/THREONINE-PROTEIN KINASE 1"/>
    <property type="match status" value="1"/>
</dbReference>
<proteinExistence type="predicted"/>
<accession>A0AAF0ZIJ2</accession>
<dbReference type="InterPro" id="IPR032675">
    <property type="entry name" value="LRR_dom_sf"/>
</dbReference>
<organism evidence="2 3">
    <name type="scientific">Solanum verrucosum</name>
    <dbReference type="NCBI Taxonomy" id="315347"/>
    <lineage>
        <taxon>Eukaryota</taxon>
        <taxon>Viridiplantae</taxon>
        <taxon>Streptophyta</taxon>
        <taxon>Embryophyta</taxon>
        <taxon>Tracheophyta</taxon>
        <taxon>Spermatophyta</taxon>
        <taxon>Magnoliopsida</taxon>
        <taxon>eudicotyledons</taxon>
        <taxon>Gunneridae</taxon>
        <taxon>Pentapetalae</taxon>
        <taxon>asterids</taxon>
        <taxon>lamiids</taxon>
        <taxon>Solanales</taxon>
        <taxon>Solanaceae</taxon>
        <taxon>Solanoideae</taxon>
        <taxon>Solaneae</taxon>
        <taxon>Solanum</taxon>
    </lineage>
</organism>
<sequence length="191" mass="21339">MFGSGDVWRFNASLFLPFKFLQLLSLSNRNITGWTKNEGFSKLKQLPNLKVVDLQYNHIHPKVLLSSLCWISSLEVLKLGAHVDTSFNVPTTYNSSTSKKCGGLTNLRKLWFEGYEINILSALGKLPKSNAGGLTNLEKLILNNNNFNSTIFSSLKIFPSLKHLNLAANEINGNIEMNGLLRPSSYQSLPH</sequence>
<feature type="chain" id="PRO_5041992561" evidence="1">
    <location>
        <begin position="27"/>
        <end position="191"/>
    </location>
</feature>
<evidence type="ECO:0000313" key="2">
    <source>
        <dbReference type="EMBL" id="WMV40951.1"/>
    </source>
</evidence>
<protein>
    <submittedName>
        <fullName evidence="2">Uncharacterized protein</fullName>
    </submittedName>
</protein>
<dbReference type="InterPro" id="IPR052595">
    <property type="entry name" value="LRRC69/RLP"/>
</dbReference>
<dbReference type="SUPFAM" id="SSF52047">
    <property type="entry name" value="RNI-like"/>
    <property type="match status" value="1"/>
</dbReference>
<dbReference type="PANTHER" id="PTHR48057:SF30">
    <property type="entry name" value="DNA-DAMAGE-REPAIR_TOLERATION DRT100-LIKE PROTEIN"/>
    <property type="match status" value="1"/>
</dbReference>
<dbReference type="Proteomes" id="UP001234989">
    <property type="component" value="Chromosome 8"/>
</dbReference>
<evidence type="ECO:0000313" key="3">
    <source>
        <dbReference type="Proteomes" id="UP001234989"/>
    </source>
</evidence>
<name>A0AAF0ZIJ2_SOLVR</name>
<dbReference type="Gene3D" id="3.80.10.10">
    <property type="entry name" value="Ribonuclease Inhibitor"/>
    <property type="match status" value="2"/>
</dbReference>
<evidence type="ECO:0000256" key="1">
    <source>
        <dbReference type="SAM" id="SignalP"/>
    </source>
</evidence>
<dbReference type="EMBL" id="CP133619">
    <property type="protein sequence ID" value="WMV40951.1"/>
    <property type="molecule type" value="Genomic_DNA"/>
</dbReference>
<feature type="signal peptide" evidence="1">
    <location>
        <begin position="1"/>
        <end position="26"/>
    </location>
</feature>
<keyword evidence="3" id="KW-1185">Reference proteome</keyword>
<reference evidence="2" key="1">
    <citation type="submission" date="2023-08" db="EMBL/GenBank/DDBJ databases">
        <title>A de novo genome assembly of Solanum verrucosum Schlechtendal, a Mexican diploid species geographically isolated from the other diploid A-genome species in potato relatives.</title>
        <authorList>
            <person name="Hosaka K."/>
        </authorList>
    </citation>
    <scope>NUCLEOTIDE SEQUENCE</scope>
    <source>
        <tissue evidence="2">Young leaves</tissue>
    </source>
</reference>